<dbReference type="CDD" id="cd03230">
    <property type="entry name" value="ABC_DR_subfamily_A"/>
    <property type="match status" value="1"/>
</dbReference>
<keyword evidence="6" id="KW-1185">Reference proteome</keyword>
<dbReference type="SUPFAM" id="SSF52540">
    <property type="entry name" value="P-loop containing nucleoside triphosphate hydrolases"/>
    <property type="match status" value="1"/>
</dbReference>
<dbReference type="Pfam" id="PF00005">
    <property type="entry name" value="ABC_tran"/>
    <property type="match status" value="1"/>
</dbReference>
<keyword evidence="3 5" id="KW-0067">ATP-binding</keyword>
<protein>
    <submittedName>
        <fullName evidence="5">ABC transporter ATP-binding protein</fullName>
    </submittedName>
</protein>
<evidence type="ECO:0000313" key="5">
    <source>
        <dbReference type="EMBL" id="WDF83526.1"/>
    </source>
</evidence>
<dbReference type="PANTHER" id="PTHR42939:SF5">
    <property type="entry name" value="ABC-TYPE TRANSPORTER ATP-BINDING PROTEIN ECSA"/>
    <property type="match status" value="1"/>
</dbReference>
<evidence type="ECO:0000256" key="3">
    <source>
        <dbReference type="ARBA" id="ARBA00022840"/>
    </source>
</evidence>
<evidence type="ECO:0000259" key="4">
    <source>
        <dbReference type="PROSITE" id="PS50893"/>
    </source>
</evidence>
<dbReference type="Gene3D" id="3.40.50.300">
    <property type="entry name" value="P-loop containing nucleotide triphosphate hydrolases"/>
    <property type="match status" value="1"/>
</dbReference>
<proteinExistence type="predicted"/>
<dbReference type="EMBL" id="CP117884">
    <property type="protein sequence ID" value="WDF83526.1"/>
    <property type="molecule type" value="Genomic_DNA"/>
</dbReference>
<dbReference type="InterPro" id="IPR051782">
    <property type="entry name" value="ABC_Transporter_VariousFunc"/>
</dbReference>
<dbReference type="PROSITE" id="PS00211">
    <property type="entry name" value="ABC_TRANSPORTER_1"/>
    <property type="match status" value="1"/>
</dbReference>
<keyword evidence="2" id="KW-0547">Nucleotide-binding</keyword>
<sequence length="245" mass="26855">MALKISNLSGGYGQTPVLHDVDFSVADGRVVGLIGLNGAGKSTTIKHIIGLLQPRSGKIELNGKTLAQDERAYRQAIAYVPETPVLYPDLTLREHLELTMMAYSLDKDQAWATLQPMLKKFRLDTKLDWFPDNFSKGMKQKVMIAAAFMTNAQLYIIDEPFTGLDPVAVHDLLDLVAAKKAAGASVLMSTHVLATAQDNADSFVLLKDGRVRAEGTLDQLRVTMQMPAASLDDMYMAITREGQSE</sequence>
<dbReference type="SMART" id="SM00382">
    <property type="entry name" value="AAA"/>
    <property type="match status" value="1"/>
</dbReference>
<dbReference type="InterPro" id="IPR003593">
    <property type="entry name" value="AAA+_ATPase"/>
</dbReference>
<reference evidence="5 6" key="1">
    <citation type="submission" date="2023-02" db="EMBL/GenBank/DDBJ databases">
        <title>Genome sequence of Lacticaseibacillus sp. KACC 23028.</title>
        <authorList>
            <person name="Kim S."/>
            <person name="Heo J."/>
            <person name="Kwon S.-W."/>
        </authorList>
    </citation>
    <scope>NUCLEOTIDE SEQUENCE [LARGE SCALE GENOMIC DNA]</scope>
    <source>
        <strain evidence="5 6">KACC 23028</strain>
    </source>
</reference>
<name>A0ABY7WX09_9LACO</name>
<keyword evidence="1" id="KW-0813">Transport</keyword>
<dbReference type="InterPro" id="IPR003439">
    <property type="entry name" value="ABC_transporter-like_ATP-bd"/>
</dbReference>
<organism evidence="5 6">
    <name type="scientific">Lacticaseibacillus pabuli</name>
    <dbReference type="NCBI Taxonomy" id="3025672"/>
    <lineage>
        <taxon>Bacteria</taxon>
        <taxon>Bacillati</taxon>
        <taxon>Bacillota</taxon>
        <taxon>Bacilli</taxon>
        <taxon>Lactobacillales</taxon>
        <taxon>Lactobacillaceae</taxon>
        <taxon>Lacticaseibacillus</taxon>
    </lineage>
</organism>
<dbReference type="RefSeq" id="WP_274261725.1">
    <property type="nucleotide sequence ID" value="NZ_CP117884.1"/>
</dbReference>
<gene>
    <name evidence="5" type="ORF">PQ472_04640</name>
</gene>
<evidence type="ECO:0000256" key="2">
    <source>
        <dbReference type="ARBA" id="ARBA00022741"/>
    </source>
</evidence>
<dbReference type="PROSITE" id="PS50893">
    <property type="entry name" value="ABC_TRANSPORTER_2"/>
    <property type="match status" value="1"/>
</dbReference>
<feature type="domain" description="ABC transporter" evidence="4">
    <location>
        <begin position="3"/>
        <end position="233"/>
    </location>
</feature>
<dbReference type="InterPro" id="IPR017871">
    <property type="entry name" value="ABC_transporter-like_CS"/>
</dbReference>
<dbReference type="PANTHER" id="PTHR42939">
    <property type="entry name" value="ABC TRANSPORTER ATP-BINDING PROTEIN ALBC-RELATED"/>
    <property type="match status" value="1"/>
</dbReference>
<dbReference type="InterPro" id="IPR027417">
    <property type="entry name" value="P-loop_NTPase"/>
</dbReference>
<evidence type="ECO:0000313" key="6">
    <source>
        <dbReference type="Proteomes" id="UP001220377"/>
    </source>
</evidence>
<dbReference type="Proteomes" id="UP001220377">
    <property type="component" value="Chromosome"/>
</dbReference>
<accession>A0ABY7WX09</accession>
<dbReference type="GO" id="GO:0005524">
    <property type="term" value="F:ATP binding"/>
    <property type="evidence" value="ECO:0007669"/>
    <property type="project" value="UniProtKB-KW"/>
</dbReference>
<evidence type="ECO:0000256" key="1">
    <source>
        <dbReference type="ARBA" id="ARBA00022448"/>
    </source>
</evidence>